<feature type="compositionally biased region" description="Basic and acidic residues" evidence="1">
    <location>
        <begin position="90"/>
        <end position="105"/>
    </location>
</feature>
<reference evidence="2 3" key="1">
    <citation type="submission" date="2019-10" db="EMBL/GenBank/DDBJ databases">
        <authorList>
            <person name="Palmer J.M."/>
        </authorList>
    </citation>
    <scope>NUCLEOTIDE SEQUENCE [LARGE SCALE GENOMIC DNA]</scope>
    <source>
        <strain evidence="2 3">TWF718</strain>
    </source>
</reference>
<feature type="compositionally biased region" description="Acidic residues" evidence="1">
    <location>
        <begin position="141"/>
        <end position="153"/>
    </location>
</feature>
<evidence type="ECO:0000313" key="2">
    <source>
        <dbReference type="EMBL" id="KAK6334824.1"/>
    </source>
</evidence>
<protein>
    <submittedName>
        <fullName evidence="2">Uncharacterized protein</fullName>
    </submittedName>
</protein>
<dbReference type="Proteomes" id="UP001313282">
    <property type="component" value="Unassembled WGS sequence"/>
</dbReference>
<evidence type="ECO:0000313" key="3">
    <source>
        <dbReference type="Proteomes" id="UP001313282"/>
    </source>
</evidence>
<organism evidence="2 3">
    <name type="scientific">Orbilia javanica</name>
    <dbReference type="NCBI Taxonomy" id="47235"/>
    <lineage>
        <taxon>Eukaryota</taxon>
        <taxon>Fungi</taxon>
        <taxon>Dikarya</taxon>
        <taxon>Ascomycota</taxon>
        <taxon>Pezizomycotina</taxon>
        <taxon>Orbiliomycetes</taxon>
        <taxon>Orbiliales</taxon>
        <taxon>Orbiliaceae</taxon>
        <taxon>Orbilia</taxon>
    </lineage>
</organism>
<proteinExistence type="predicted"/>
<evidence type="ECO:0000256" key="1">
    <source>
        <dbReference type="SAM" id="MobiDB-lite"/>
    </source>
</evidence>
<accession>A0AAN8NPC8</accession>
<feature type="region of interest" description="Disordered" evidence="1">
    <location>
        <begin position="133"/>
        <end position="161"/>
    </location>
</feature>
<feature type="region of interest" description="Disordered" evidence="1">
    <location>
        <begin position="69"/>
        <end position="105"/>
    </location>
</feature>
<gene>
    <name evidence="2" type="ORF">TWF718_010270</name>
</gene>
<keyword evidence="3" id="KW-1185">Reference proteome</keyword>
<comment type="caution">
    <text evidence="2">The sequence shown here is derived from an EMBL/GenBank/DDBJ whole genome shotgun (WGS) entry which is preliminary data.</text>
</comment>
<sequence length="191" mass="21652">MSRYLPATPRMPTNLISSSQIPLDIAHSHLQSYLLSTSSSQPWSHSHDAGTTASLKKLELSLRGIHGPAANSHFIHEPSADLDNDNNDDAFSKPDTDEGGEAERQRVYETVEDLEVAEEIRDENEGVALKELQNVQKSEEGQEDVEMMEEKEESEQKAAVVVDKEERKRLKKLRMKEEKKRKEAERAAERE</sequence>
<name>A0AAN8NPC8_9PEZI</name>
<dbReference type="EMBL" id="JAVHNR010000008">
    <property type="protein sequence ID" value="KAK6334824.1"/>
    <property type="molecule type" value="Genomic_DNA"/>
</dbReference>
<dbReference type="AlphaFoldDB" id="A0AAN8NPC8"/>